<gene>
    <name evidence="12" type="ORF">GETHLI_04680</name>
</gene>
<dbReference type="SUPFAM" id="SSF55874">
    <property type="entry name" value="ATPase domain of HSP90 chaperone/DNA topoisomerase II/histidine kinase"/>
    <property type="match status" value="1"/>
</dbReference>
<dbReference type="Pfam" id="PF02518">
    <property type="entry name" value="HATPase_c"/>
    <property type="match status" value="1"/>
</dbReference>
<evidence type="ECO:0000259" key="10">
    <source>
        <dbReference type="PROSITE" id="PS50112"/>
    </source>
</evidence>
<dbReference type="Gene3D" id="3.30.450.20">
    <property type="entry name" value="PAS domain"/>
    <property type="match status" value="2"/>
</dbReference>
<protein>
    <recommendedName>
        <fullName evidence="2">histidine kinase</fullName>
        <ecNumber evidence="2">2.7.13.3</ecNumber>
    </recommendedName>
</protein>
<dbReference type="EC" id="2.7.13.3" evidence="2"/>
<evidence type="ECO:0000256" key="4">
    <source>
        <dbReference type="ARBA" id="ARBA00022679"/>
    </source>
</evidence>
<dbReference type="Gene3D" id="1.10.287.130">
    <property type="match status" value="1"/>
</dbReference>
<dbReference type="Gene3D" id="3.30.565.10">
    <property type="entry name" value="Histidine kinase-like ATPase, C-terminal domain"/>
    <property type="match status" value="1"/>
</dbReference>
<sequence>MTVHLIPEALPGQDRAVLMALTDSLDACSAAVDQSGRIVAVTEAWQAYSGKNPILAGQTLGSPFGDLCRSLTKSPDGNISIVALGLVGVLDGRIPRLSFDFPFLEEDGSHDFGCTAVFRSLDESVRAVIHLRDITHRAAMERRMRRSERLFKATTDNAMDFICLLDPRGQVVYHNPAFQRFLGRTDQWISEQKLVDLVHEADRAGFANALSQGARAGLTHTFEYRIPDAHGAWADLEGQVSAVEDPGGPGDSVLLISRDISLRRQMERDREQAEIQLRHSQKLEAIGQLAAGIAHEINTPTQYIGDNTTFLRDVFGQSLALIRTLEGHLERIREAGGPSAEEARTALEALAVGDVDYLEEEIPKAIQQTLEGVARVSKIVGAMKDFSHPGGESASSIDLQRSIESTITVSRGEWKTVAQLETDFAPDLPLVPCYPDEINQVILNLVVNAAHAIAARQESRGASGPGLIRVGTRHLQDEVEIWVSDDGTGIPEEIRDRIFDPFFTTKSIGKGSGQGLSIVHAVVTEKHKGRIEVESTQGKGTTFRIFLPLSPAKH</sequence>
<proteinExistence type="predicted"/>
<dbReference type="InterPro" id="IPR036890">
    <property type="entry name" value="HATPase_C_sf"/>
</dbReference>
<dbReference type="PANTHER" id="PTHR43065">
    <property type="entry name" value="SENSOR HISTIDINE KINASE"/>
    <property type="match status" value="1"/>
</dbReference>
<feature type="domain" description="Histidine kinase" evidence="9">
    <location>
        <begin position="292"/>
        <end position="551"/>
    </location>
</feature>
<dbReference type="InterPro" id="IPR000014">
    <property type="entry name" value="PAS"/>
</dbReference>
<evidence type="ECO:0000256" key="3">
    <source>
        <dbReference type="ARBA" id="ARBA00022553"/>
    </source>
</evidence>
<dbReference type="PRINTS" id="PR00344">
    <property type="entry name" value="BCTRLSENSOR"/>
</dbReference>
<dbReference type="EMBL" id="BSDE01000001">
    <property type="protein sequence ID" value="GLH71966.1"/>
    <property type="molecule type" value="Genomic_DNA"/>
</dbReference>
<dbReference type="InterPro" id="IPR004358">
    <property type="entry name" value="Sig_transdc_His_kin-like_C"/>
</dbReference>
<keyword evidence="3" id="KW-0597">Phosphoprotein</keyword>
<dbReference type="InterPro" id="IPR005467">
    <property type="entry name" value="His_kinase_dom"/>
</dbReference>
<evidence type="ECO:0000256" key="8">
    <source>
        <dbReference type="ARBA" id="ARBA00023012"/>
    </source>
</evidence>
<dbReference type="SUPFAM" id="SSF55785">
    <property type="entry name" value="PYP-like sensor domain (PAS domain)"/>
    <property type="match status" value="1"/>
</dbReference>
<evidence type="ECO:0000256" key="1">
    <source>
        <dbReference type="ARBA" id="ARBA00000085"/>
    </source>
</evidence>
<evidence type="ECO:0000313" key="13">
    <source>
        <dbReference type="Proteomes" id="UP001165069"/>
    </source>
</evidence>
<evidence type="ECO:0000256" key="6">
    <source>
        <dbReference type="ARBA" id="ARBA00022777"/>
    </source>
</evidence>
<evidence type="ECO:0000259" key="9">
    <source>
        <dbReference type="PROSITE" id="PS50109"/>
    </source>
</evidence>
<dbReference type="Pfam" id="PF00989">
    <property type="entry name" value="PAS"/>
    <property type="match status" value="1"/>
</dbReference>
<feature type="domain" description="PAS" evidence="10">
    <location>
        <begin position="147"/>
        <end position="217"/>
    </location>
</feature>
<organism evidence="12 13">
    <name type="scientific">Geothrix limicola</name>
    <dbReference type="NCBI Taxonomy" id="2927978"/>
    <lineage>
        <taxon>Bacteria</taxon>
        <taxon>Pseudomonadati</taxon>
        <taxon>Acidobacteriota</taxon>
        <taxon>Holophagae</taxon>
        <taxon>Holophagales</taxon>
        <taxon>Holophagaceae</taxon>
        <taxon>Geothrix</taxon>
    </lineage>
</organism>
<keyword evidence="6" id="KW-0418">Kinase</keyword>
<dbReference type="Proteomes" id="UP001165069">
    <property type="component" value="Unassembled WGS sequence"/>
</dbReference>
<dbReference type="PROSITE" id="PS50109">
    <property type="entry name" value="HIS_KIN"/>
    <property type="match status" value="1"/>
</dbReference>
<dbReference type="PROSITE" id="PS50112">
    <property type="entry name" value="PAS"/>
    <property type="match status" value="1"/>
</dbReference>
<dbReference type="RefSeq" id="WP_285569772.1">
    <property type="nucleotide sequence ID" value="NZ_BSDE01000001.1"/>
</dbReference>
<dbReference type="InterPro" id="IPR000700">
    <property type="entry name" value="PAS-assoc_C"/>
</dbReference>
<evidence type="ECO:0000256" key="7">
    <source>
        <dbReference type="ARBA" id="ARBA00022840"/>
    </source>
</evidence>
<dbReference type="CDD" id="cd00130">
    <property type="entry name" value="PAS"/>
    <property type="match status" value="1"/>
</dbReference>
<name>A0ABQ5QC85_9BACT</name>
<evidence type="ECO:0000313" key="12">
    <source>
        <dbReference type="EMBL" id="GLH71966.1"/>
    </source>
</evidence>
<feature type="domain" description="PAC" evidence="11">
    <location>
        <begin position="220"/>
        <end position="272"/>
    </location>
</feature>
<keyword evidence="4" id="KW-0808">Transferase</keyword>
<evidence type="ECO:0000256" key="2">
    <source>
        <dbReference type="ARBA" id="ARBA00012438"/>
    </source>
</evidence>
<dbReference type="SMART" id="SM00387">
    <property type="entry name" value="HATPase_c"/>
    <property type="match status" value="1"/>
</dbReference>
<evidence type="ECO:0000259" key="11">
    <source>
        <dbReference type="PROSITE" id="PS50113"/>
    </source>
</evidence>
<dbReference type="PANTHER" id="PTHR43065:SF46">
    <property type="entry name" value="C4-DICARBOXYLATE TRANSPORT SENSOR PROTEIN DCTB"/>
    <property type="match status" value="1"/>
</dbReference>
<accession>A0ABQ5QC85</accession>
<dbReference type="InterPro" id="IPR003594">
    <property type="entry name" value="HATPase_dom"/>
</dbReference>
<comment type="caution">
    <text evidence="12">The sequence shown here is derived from an EMBL/GenBank/DDBJ whole genome shotgun (WGS) entry which is preliminary data.</text>
</comment>
<evidence type="ECO:0000256" key="5">
    <source>
        <dbReference type="ARBA" id="ARBA00022741"/>
    </source>
</evidence>
<reference evidence="12 13" key="1">
    <citation type="journal article" date="2023" name="Antonie Van Leeuwenhoek">
        <title>Mesoterricola silvestris gen. nov., sp. nov., Mesoterricola sediminis sp. nov., Geothrix oryzae sp. nov., Geothrix edaphica sp. nov., Geothrix rubra sp. nov., and Geothrix limicola sp. nov., six novel members of Acidobacteriota isolated from soils.</title>
        <authorList>
            <person name="Itoh H."/>
            <person name="Sugisawa Y."/>
            <person name="Mise K."/>
            <person name="Xu Z."/>
            <person name="Kuniyasu M."/>
            <person name="Ushijima N."/>
            <person name="Kawano K."/>
            <person name="Kobayashi E."/>
            <person name="Shiratori Y."/>
            <person name="Masuda Y."/>
            <person name="Senoo K."/>
        </authorList>
    </citation>
    <scope>NUCLEOTIDE SEQUENCE [LARGE SCALE GENOMIC DNA]</scope>
    <source>
        <strain evidence="12 13">Red804</strain>
    </source>
</reference>
<dbReference type="PROSITE" id="PS50113">
    <property type="entry name" value="PAC"/>
    <property type="match status" value="1"/>
</dbReference>
<dbReference type="SMART" id="SM00091">
    <property type="entry name" value="PAS"/>
    <property type="match status" value="2"/>
</dbReference>
<keyword evidence="7" id="KW-0067">ATP-binding</keyword>
<keyword evidence="13" id="KW-1185">Reference proteome</keyword>
<dbReference type="InterPro" id="IPR013767">
    <property type="entry name" value="PAS_fold"/>
</dbReference>
<keyword evidence="5" id="KW-0547">Nucleotide-binding</keyword>
<dbReference type="NCBIfam" id="TIGR00229">
    <property type="entry name" value="sensory_box"/>
    <property type="match status" value="1"/>
</dbReference>
<dbReference type="InterPro" id="IPR035965">
    <property type="entry name" value="PAS-like_dom_sf"/>
</dbReference>
<keyword evidence="8" id="KW-0902">Two-component regulatory system</keyword>
<comment type="catalytic activity">
    <reaction evidence="1">
        <text>ATP + protein L-histidine = ADP + protein N-phospho-L-histidine.</text>
        <dbReference type="EC" id="2.7.13.3"/>
    </reaction>
</comment>